<dbReference type="EMBL" id="LUHQ01000005">
    <property type="protein sequence ID" value="OAO89936.1"/>
    <property type="molecule type" value="Genomic_DNA"/>
</dbReference>
<name>A0A178U7T7_ARATH</name>
<sequence>MKRTSIRSLKICTHPFEPYIKIWLGICILVQIESNCNRRMIIQSYTYMLNYMHVERK</sequence>
<accession>A0A178U7T7</accession>
<dbReference type="AlphaFoldDB" id="A0A178U7T7"/>
<proteinExistence type="predicted"/>
<comment type="caution">
    <text evidence="1">The sequence shown here is derived from an EMBL/GenBank/DDBJ whole genome shotgun (WGS) entry which is preliminary data.</text>
</comment>
<reference evidence="2" key="1">
    <citation type="journal article" date="2016" name="Proc. Natl. Acad. Sci. U.S.A.">
        <title>Chromosome-level assembly of Arabidopsis thaliana Ler reveals the extent of translocation and inversion polymorphisms.</title>
        <authorList>
            <person name="Zapata L."/>
            <person name="Ding J."/>
            <person name="Willing E.M."/>
            <person name="Hartwig B."/>
            <person name="Bezdan D."/>
            <person name="Jiao W.B."/>
            <person name="Patel V."/>
            <person name="Velikkakam James G."/>
            <person name="Koornneef M."/>
            <person name="Ossowski S."/>
            <person name="Schneeberger K."/>
        </authorList>
    </citation>
    <scope>NUCLEOTIDE SEQUENCE [LARGE SCALE GENOMIC DNA]</scope>
    <source>
        <strain evidence="2">cv. Landsberg erecta</strain>
    </source>
</reference>
<dbReference type="Proteomes" id="UP000078284">
    <property type="component" value="Chromosome 5"/>
</dbReference>
<evidence type="ECO:0000313" key="2">
    <source>
        <dbReference type="Proteomes" id="UP000078284"/>
    </source>
</evidence>
<organism evidence="1 2">
    <name type="scientific">Arabidopsis thaliana</name>
    <name type="common">Mouse-ear cress</name>
    <dbReference type="NCBI Taxonomy" id="3702"/>
    <lineage>
        <taxon>Eukaryota</taxon>
        <taxon>Viridiplantae</taxon>
        <taxon>Streptophyta</taxon>
        <taxon>Embryophyta</taxon>
        <taxon>Tracheophyta</taxon>
        <taxon>Spermatophyta</taxon>
        <taxon>Magnoliopsida</taxon>
        <taxon>eudicotyledons</taxon>
        <taxon>Gunneridae</taxon>
        <taxon>Pentapetalae</taxon>
        <taxon>rosids</taxon>
        <taxon>malvids</taxon>
        <taxon>Brassicales</taxon>
        <taxon>Brassicaceae</taxon>
        <taxon>Camelineae</taxon>
        <taxon>Arabidopsis</taxon>
    </lineage>
</organism>
<evidence type="ECO:0000313" key="1">
    <source>
        <dbReference type="EMBL" id="OAO89936.1"/>
    </source>
</evidence>
<gene>
    <name evidence="1" type="ordered locus">AXX17_At5g38050</name>
</gene>
<protein>
    <submittedName>
        <fullName evidence="1">Uncharacterized protein</fullName>
    </submittedName>
</protein>